<dbReference type="GO" id="GO:0003677">
    <property type="term" value="F:DNA binding"/>
    <property type="evidence" value="ECO:0007669"/>
    <property type="project" value="InterPro"/>
</dbReference>
<protein>
    <submittedName>
        <fullName evidence="2">Helix-turn-helix transcriptional regulator</fullName>
    </submittedName>
</protein>
<evidence type="ECO:0000259" key="1">
    <source>
        <dbReference type="PROSITE" id="PS50943"/>
    </source>
</evidence>
<evidence type="ECO:0000313" key="2">
    <source>
        <dbReference type="EMBL" id="QEL55481.1"/>
    </source>
</evidence>
<dbReference type="EMBL" id="CP043473">
    <property type="protein sequence ID" value="QEL55481.1"/>
    <property type="molecule type" value="Genomic_DNA"/>
</dbReference>
<dbReference type="KEGG" id="chrm:FYK34_07840"/>
<dbReference type="InterPro" id="IPR010982">
    <property type="entry name" value="Lambda_DNA-bd_dom_sf"/>
</dbReference>
<organism evidence="2 3">
    <name type="scientific">Chromobacterium paludis</name>
    <dbReference type="NCBI Taxonomy" id="2605945"/>
    <lineage>
        <taxon>Bacteria</taxon>
        <taxon>Pseudomonadati</taxon>
        <taxon>Pseudomonadota</taxon>
        <taxon>Betaproteobacteria</taxon>
        <taxon>Neisseriales</taxon>
        <taxon>Chromobacteriaceae</taxon>
        <taxon>Chromobacterium</taxon>
    </lineage>
</organism>
<dbReference type="Pfam" id="PF01381">
    <property type="entry name" value="HTH_3"/>
    <property type="match status" value="1"/>
</dbReference>
<dbReference type="CDD" id="cd00093">
    <property type="entry name" value="HTH_XRE"/>
    <property type="match status" value="1"/>
</dbReference>
<sequence>MSDETIHSRLRAAIKARGITVTAVAAHLQVSRSTVNRWLKYQIPDDEQIFRLSAYLNVSPSHLRRGSDMNAEHMMLCQILFAKSTDISSSDVQRLIDLADRFSDTDLCQTE</sequence>
<accession>A0A5C1DFH4</accession>
<feature type="domain" description="HTH cro/C1-type" evidence="1">
    <location>
        <begin position="10"/>
        <end position="63"/>
    </location>
</feature>
<dbReference type="InterPro" id="IPR001387">
    <property type="entry name" value="Cro/C1-type_HTH"/>
</dbReference>
<reference evidence="2 3" key="1">
    <citation type="submission" date="2019-08" db="EMBL/GenBank/DDBJ databases">
        <title>Chromobacterium paludis, a novel bacterium isolated from a Maryland marsh pond.</title>
        <authorList>
            <person name="Blackburn M.B."/>
            <person name="Gundersen-Rindal D.E."/>
        </authorList>
    </citation>
    <scope>NUCLEOTIDE SEQUENCE [LARGE SCALE GENOMIC DNA]</scope>
    <source>
        <strain evidence="3">IIBBL 257-1</strain>
    </source>
</reference>
<proteinExistence type="predicted"/>
<dbReference type="SUPFAM" id="SSF47413">
    <property type="entry name" value="lambda repressor-like DNA-binding domains"/>
    <property type="match status" value="1"/>
</dbReference>
<dbReference type="PROSITE" id="PS50943">
    <property type="entry name" value="HTH_CROC1"/>
    <property type="match status" value="1"/>
</dbReference>
<dbReference type="SMART" id="SM00530">
    <property type="entry name" value="HTH_XRE"/>
    <property type="match status" value="1"/>
</dbReference>
<dbReference type="Gene3D" id="1.10.260.40">
    <property type="entry name" value="lambda repressor-like DNA-binding domains"/>
    <property type="match status" value="1"/>
</dbReference>
<dbReference type="RefSeq" id="WP_149295844.1">
    <property type="nucleotide sequence ID" value="NZ_CP043473.1"/>
</dbReference>
<gene>
    <name evidence="2" type="ORF">FYK34_07840</name>
</gene>
<dbReference type="AlphaFoldDB" id="A0A5C1DFH4"/>
<evidence type="ECO:0000313" key="3">
    <source>
        <dbReference type="Proteomes" id="UP000322079"/>
    </source>
</evidence>
<dbReference type="Proteomes" id="UP000322079">
    <property type="component" value="Chromosome"/>
</dbReference>
<name>A0A5C1DFH4_9NEIS</name>
<keyword evidence="3" id="KW-1185">Reference proteome</keyword>